<comment type="caution">
    <text evidence="7">Lacks conserved residue(s) required for the propagation of feature annotation.</text>
</comment>
<evidence type="ECO:0000256" key="5">
    <source>
        <dbReference type="ARBA" id="ARBA00023277"/>
    </source>
</evidence>
<keyword evidence="5 7" id="KW-0119">Carbohydrate metabolism</keyword>
<keyword evidence="3 7" id="KW-0963">Cytoplasm</keyword>
<evidence type="ECO:0000313" key="12">
    <source>
        <dbReference type="Proteomes" id="UP001055167"/>
    </source>
</evidence>
<sequence>MLLGSRLDACLAEDAAAVGAPAARILAAVAAAAAAIAATIARDGPDGGEALAAAARRHLGAALRDAAVAAVAWRDREAPEPGAPGAPLALALTALEGADALADNMPAGTIFALRPAAGPGPGAAFLAPGRVQVAAGFAAYGPRTLLALTGGAGVRIFALDPREDAFRLVRDGVRLPAESPRYAIDAAQGRHWEAPVRAFAEDCARGADGPRGRDFAHAWCGSLVAGAQRILSRGGLHVCPADARRGRAEGHVRLVHEAAPLALLMEAAGGAATDGRGTPVLDLSPAGLHGRTPFAFGSAGEVDCLAKYHDGRRHAAGRSPLFAPRGLLRA</sequence>
<evidence type="ECO:0000256" key="6">
    <source>
        <dbReference type="ARBA" id="ARBA00024331"/>
    </source>
</evidence>
<evidence type="ECO:0000259" key="10">
    <source>
        <dbReference type="Pfam" id="PF18913"/>
    </source>
</evidence>
<dbReference type="Proteomes" id="UP001055167">
    <property type="component" value="Unassembled WGS sequence"/>
</dbReference>
<evidence type="ECO:0000256" key="7">
    <source>
        <dbReference type="HAMAP-Rule" id="MF_01855"/>
    </source>
</evidence>
<evidence type="ECO:0000256" key="8">
    <source>
        <dbReference type="RuleBase" id="RU000508"/>
    </source>
</evidence>
<dbReference type="Gene3D" id="3.30.540.10">
    <property type="entry name" value="Fructose-1,6-Bisphosphatase, subunit A, domain 1"/>
    <property type="match status" value="1"/>
</dbReference>
<organism evidence="11 12">
    <name type="scientific">Methylobacterium crusticola</name>
    <dbReference type="NCBI Taxonomy" id="1697972"/>
    <lineage>
        <taxon>Bacteria</taxon>
        <taxon>Pseudomonadati</taxon>
        <taxon>Pseudomonadota</taxon>
        <taxon>Alphaproteobacteria</taxon>
        <taxon>Hyphomicrobiales</taxon>
        <taxon>Methylobacteriaceae</taxon>
        <taxon>Methylobacterium</taxon>
    </lineage>
</organism>
<reference evidence="11" key="1">
    <citation type="journal article" date="2021" name="Front. Microbiol.">
        <title>Comprehensive Comparative Genomics and Phenotyping of Methylobacterium Species.</title>
        <authorList>
            <person name="Alessa O."/>
            <person name="Ogura Y."/>
            <person name="Fujitani Y."/>
            <person name="Takami H."/>
            <person name="Hayashi T."/>
            <person name="Sahin N."/>
            <person name="Tani A."/>
        </authorList>
    </citation>
    <scope>NUCLEOTIDE SEQUENCE</scope>
    <source>
        <strain evidence="11">KCTC 52305</strain>
    </source>
</reference>
<protein>
    <recommendedName>
        <fullName evidence="7">Fructose-1,6-bisphosphatase class 1</fullName>
        <shortName evidence="7">FBPase class 1</shortName>
        <ecNumber evidence="7">3.1.3.11</ecNumber>
    </recommendedName>
    <alternativeName>
        <fullName evidence="7">D-fructose-1,6-bisphosphate 1-phosphohydrolase class 1</fullName>
    </alternativeName>
</protein>
<dbReference type="InterPro" id="IPR028343">
    <property type="entry name" value="FBPtase"/>
</dbReference>
<comment type="pathway">
    <text evidence="6">Carbohydrate biosynthesis.</text>
</comment>
<dbReference type="SUPFAM" id="SSF56655">
    <property type="entry name" value="Carbohydrate phosphatase"/>
    <property type="match status" value="1"/>
</dbReference>
<feature type="domain" description="Fructose-1-6-bisphosphatase class I N-terminal" evidence="9">
    <location>
        <begin position="91"/>
        <end position="170"/>
    </location>
</feature>
<dbReference type="RefSeq" id="WP_238313779.1">
    <property type="nucleotide sequence ID" value="NZ_BPQH01000014.1"/>
</dbReference>
<evidence type="ECO:0000256" key="2">
    <source>
        <dbReference type="ARBA" id="ARBA00010941"/>
    </source>
</evidence>
<dbReference type="InterPro" id="IPR000146">
    <property type="entry name" value="FBPase_class-1"/>
</dbReference>
<comment type="subcellular location">
    <subcellularLocation>
        <location evidence="7">Cytoplasm</location>
    </subcellularLocation>
</comment>
<dbReference type="PRINTS" id="PR00115">
    <property type="entry name" value="F16BPHPHTASE"/>
</dbReference>
<keyword evidence="12" id="KW-1185">Reference proteome</keyword>
<keyword evidence="4 7" id="KW-0378">Hydrolase</keyword>
<name>A0ABQ4R2D8_9HYPH</name>
<accession>A0ABQ4R2D8</accession>
<dbReference type="Pfam" id="PF00316">
    <property type="entry name" value="FBPase"/>
    <property type="match status" value="1"/>
</dbReference>
<comment type="catalytic activity">
    <reaction evidence="1 7">
        <text>beta-D-fructose 1,6-bisphosphate + H2O = beta-D-fructose 6-phosphate + phosphate</text>
        <dbReference type="Rhea" id="RHEA:11064"/>
        <dbReference type="ChEBI" id="CHEBI:15377"/>
        <dbReference type="ChEBI" id="CHEBI:32966"/>
        <dbReference type="ChEBI" id="CHEBI:43474"/>
        <dbReference type="ChEBI" id="CHEBI:57634"/>
        <dbReference type="EC" id="3.1.3.11"/>
    </reaction>
</comment>
<dbReference type="Pfam" id="PF18913">
    <property type="entry name" value="FBPase_C"/>
    <property type="match status" value="1"/>
</dbReference>
<evidence type="ECO:0000256" key="1">
    <source>
        <dbReference type="ARBA" id="ARBA00001273"/>
    </source>
</evidence>
<evidence type="ECO:0000313" key="11">
    <source>
        <dbReference type="EMBL" id="GJD51587.1"/>
    </source>
</evidence>
<comment type="subunit">
    <text evidence="7">Homotetramer.</text>
</comment>
<comment type="similarity">
    <text evidence="2 7 8">Belongs to the FBPase class 1 family.</text>
</comment>
<evidence type="ECO:0000259" key="9">
    <source>
        <dbReference type="Pfam" id="PF00316"/>
    </source>
</evidence>
<comment type="caution">
    <text evidence="11">The sequence shown here is derived from an EMBL/GenBank/DDBJ whole genome shotgun (WGS) entry which is preliminary data.</text>
</comment>
<evidence type="ECO:0000256" key="3">
    <source>
        <dbReference type="ARBA" id="ARBA00022490"/>
    </source>
</evidence>
<reference evidence="11" key="2">
    <citation type="submission" date="2021-08" db="EMBL/GenBank/DDBJ databases">
        <authorList>
            <person name="Tani A."/>
            <person name="Ola A."/>
            <person name="Ogura Y."/>
            <person name="Katsura K."/>
            <person name="Hayashi T."/>
        </authorList>
    </citation>
    <scope>NUCLEOTIDE SEQUENCE</scope>
    <source>
        <strain evidence="11">KCTC 52305</strain>
    </source>
</reference>
<dbReference type="EMBL" id="BPQH01000014">
    <property type="protein sequence ID" value="GJD51587.1"/>
    <property type="molecule type" value="Genomic_DNA"/>
</dbReference>
<dbReference type="InterPro" id="IPR033391">
    <property type="entry name" value="FBPase_N"/>
</dbReference>
<dbReference type="EC" id="3.1.3.11" evidence="7"/>
<dbReference type="HAMAP" id="MF_01855">
    <property type="entry name" value="FBPase_class1"/>
    <property type="match status" value="1"/>
</dbReference>
<dbReference type="Gene3D" id="3.40.190.80">
    <property type="match status" value="1"/>
</dbReference>
<gene>
    <name evidence="7 11" type="primary">fbp</name>
    <name evidence="11" type="ORF">OPKNFCMD_4342</name>
</gene>
<evidence type="ECO:0000256" key="4">
    <source>
        <dbReference type="ARBA" id="ARBA00022801"/>
    </source>
</evidence>
<dbReference type="InterPro" id="IPR044015">
    <property type="entry name" value="FBPase_C_dom"/>
</dbReference>
<proteinExistence type="inferred from homology"/>
<feature type="domain" description="Fructose-1-6-bisphosphatase class 1 C-terminal" evidence="10">
    <location>
        <begin position="176"/>
        <end position="309"/>
    </location>
</feature>
<dbReference type="PANTHER" id="PTHR11556">
    <property type="entry name" value="FRUCTOSE-1,6-BISPHOSPHATASE-RELATED"/>
    <property type="match status" value="1"/>
</dbReference>
<dbReference type="PANTHER" id="PTHR11556:SF35">
    <property type="entry name" value="SEDOHEPTULOSE-1,7-BISPHOSPHATASE, CHLOROPLASTIC"/>
    <property type="match status" value="1"/>
</dbReference>